<accession>A0A6M3J2G3</accession>
<dbReference type="AlphaFoldDB" id="A0A6M3J2G3"/>
<gene>
    <name evidence="1" type="ORF">MM415B00626_0028</name>
</gene>
<reference evidence="1" key="1">
    <citation type="submission" date="2020-03" db="EMBL/GenBank/DDBJ databases">
        <title>The deep terrestrial virosphere.</title>
        <authorList>
            <person name="Holmfeldt K."/>
            <person name="Nilsson E."/>
            <person name="Simone D."/>
            <person name="Lopez-Fernandez M."/>
            <person name="Wu X."/>
            <person name="de Brujin I."/>
            <person name="Lundin D."/>
            <person name="Andersson A."/>
            <person name="Bertilsson S."/>
            <person name="Dopson M."/>
        </authorList>
    </citation>
    <scope>NUCLEOTIDE SEQUENCE</scope>
    <source>
        <strain evidence="1">MM415B00626</strain>
    </source>
</reference>
<dbReference type="EMBL" id="MT141498">
    <property type="protein sequence ID" value="QJA63495.1"/>
    <property type="molecule type" value="Genomic_DNA"/>
</dbReference>
<sequence>MSVIASLQAENERLKKIEDAALWLKECDDFDLKSIVAAYNSENRAMGFLAVQYLNADKSLPEIRDKALLDLKELLEEK</sequence>
<evidence type="ECO:0000313" key="1">
    <source>
        <dbReference type="EMBL" id="QJA63495.1"/>
    </source>
</evidence>
<name>A0A6M3J2G3_9ZZZZ</name>
<proteinExistence type="predicted"/>
<protein>
    <submittedName>
        <fullName evidence="1">Uncharacterized protein</fullName>
    </submittedName>
</protein>
<organism evidence="1">
    <name type="scientific">viral metagenome</name>
    <dbReference type="NCBI Taxonomy" id="1070528"/>
    <lineage>
        <taxon>unclassified sequences</taxon>
        <taxon>metagenomes</taxon>
        <taxon>organismal metagenomes</taxon>
    </lineage>
</organism>